<sequence length="78" mass="8429">MKSRTLLAIGMLVASPSLFANTFNPSPGACSGVNKEISRVSKELKETKSSIQGEWLKKQLKALESKKRSCSSKGLTTN</sequence>
<accession>A0ABT2VNH0</accession>
<feature type="chain" id="PRO_5046153744" evidence="1">
    <location>
        <begin position="21"/>
        <end position="78"/>
    </location>
</feature>
<dbReference type="RefSeq" id="WP_262993485.1">
    <property type="nucleotide sequence ID" value="NZ_JAOTJC010000007.1"/>
</dbReference>
<keyword evidence="3" id="KW-1185">Reference proteome</keyword>
<dbReference type="Proteomes" id="UP001209257">
    <property type="component" value="Unassembled WGS sequence"/>
</dbReference>
<protein>
    <submittedName>
        <fullName evidence="2">Uncharacterized protein</fullName>
    </submittedName>
</protein>
<reference evidence="3" key="1">
    <citation type="submission" date="2023-07" db="EMBL/GenBank/DDBJ databases">
        <title>Study on multiphase classification of strain Alteromonas salexigens isolated from the Yellow Sea.</title>
        <authorList>
            <person name="Sun L."/>
        </authorList>
    </citation>
    <scope>NUCLEOTIDE SEQUENCE [LARGE SCALE GENOMIC DNA]</scope>
    <source>
        <strain evidence="3">ASW11-19</strain>
    </source>
</reference>
<gene>
    <name evidence="2" type="ORF">OCL06_08590</name>
</gene>
<proteinExistence type="predicted"/>
<dbReference type="EMBL" id="JAOTJC010000007">
    <property type="protein sequence ID" value="MCU7554655.1"/>
    <property type="molecule type" value="Genomic_DNA"/>
</dbReference>
<feature type="signal peptide" evidence="1">
    <location>
        <begin position="1"/>
        <end position="20"/>
    </location>
</feature>
<evidence type="ECO:0000313" key="3">
    <source>
        <dbReference type="Proteomes" id="UP001209257"/>
    </source>
</evidence>
<evidence type="ECO:0000256" key="1">
    <source>
        <dbReference type="SAM" id="SignalP"/>
    </source>
</evidence>
<organism evidence="2 3">
    <name type="scientific">Alteromonas salexigens</name>
    <dbReference type="NCBI Taxonomy" id="2982530"/>
    <lineage>
        <taxon>Bacteria</taxon>
        <taxon>Pseudomonadati</taxon>
        <taxon>Pseudomonadota</taxon>
        <taxon>Gammaproteobacteria</taxon>
        <taxon>Alteromonadales</taxon>
        <taxon>Alteromonadaceae</taxon>
        <taxon>Alteromonas/Salinimonas group</taxon>
        <taxon>Alteromonas</taxon>
    </lineage>
</organism>
<evidence type="ECO:0000313" key="2">
    <source>
        <dbReference type="EMBL" id="MCU7554655.1"/>
    </source>
</evidence>
<comment type="caution">
    <text evidence="2">The sequence shown here is derived from an EMBL/GenBank/DDBJ whole genome shotgun (WGS) entry which is preliminary data.</text>
</comment>
<name>A0ABT2VNH0_9ALTE</name>
<keyword evidence="1" id="KW-0732">Signal</keyword>